<feature type="domain" description="DUF4397" evidence="2">
    <location>
        <begin position="283"/>
        <end position="399"/>
    </location>
</feature>
<reference evidence="3" key="1">
    <citation type="submission" date="2022-09" db="EMBL/GenBank/DDBJ databases">
        <title>Enrichment on poylsaccharides allowed isolation of novel metabolic and taxonomic groups of Haloarchaea.</title>
        <authorList>
            <person name="Sorokin D.Y."/>
            <person name="Elcheninov A.G."/>
            <person name="Khizhniak T.V."/>
            <person name="Kolganova T.V."/>
            <person name="Kublanov I.V."/>
        </authorList>
    </citation>
    <scope>NUCLEOTIDE SEQUENCE</scope>
    <source>
        <strain evidence="3">AArc-xg1-1</strain>
    </source>
</reference>
<dbReference type="RefSeq" id="WP_425494317.1">
    <property type="nucleotide sequence ID" value="NZ_JAOPKA010000011.1"/>
</dbReference>
<name>A0AAP2Z1F6_9EURY</name>
<sequence length="485" mass="50833">MTTHNRRTILKAAGSATVVGILAGCLSGDDDSTDDEMGENGDDRTGGDDHEDENGNGEYEENTDTDHDDDAERGSVRVAHLSPDAPNVDVFADGDAVLEDVPFRAVSDYLELPVGTANVTITAAGDPDTVAFDDDVEIAEGDATVAALGELSGENQQFAPALLTDDRSDPGEMARVRLVHASPDAPAVDVTVAGDPLFENVAFGEAATVEVPADAYELEVRPATETADGDVVATFDVEPAAGGVYTVFAVGYLAPDDAPAHEPFDLEVVSDADWSDTDGTKTADLRVAHLSPDAPNVDVFVDGDAVLEDVPFRTVSDYLELDVGHYDVMVTAAGDADTVVFDETLELESASYSAVALGELADENQPFAVEAFGDDRSDPGEMARVRLVHASPDAPAVDVTVAGDPLFEDVAFGEAATVEVPADAYELEIRPATETADGDVVATFDVEPAAGGVYTAFAVGYLMPEDAPAHEAFDLEVVDDGVRDW</sequence>
<comment type="caution">
    <text evidence="3">The sequence shown here is derived from an EMBL/GenBank/DDBJ whole genome shotgun (WGS) entry which is preliminary data.</text>
</comment>
<dbReference type="Pfam" id="PF14344">
    <property type="entry name" value="DUF4397"/>
    <property type="match status" value="2"/>
</dbReference>
<organism evidence="3 4">
    <name type="scientific">Natronoglomus mannanivorans</name>
    <dbReference type="NCBI Taxonomy" id="2979990"/>
    <lineage>
        <taxon>Archaea</taxon>
        <taxon>Methanobacteriati</taxon>
        <taxon>Methanobacteriota</taxon>
        <taxon>Stenosarchaea group</taxon>
        <taxon>Halobacteria</taxon>
        <taxon>Halobacteriales</taxon>
        <taxon>Natrialbaceae</taxon>
        <taxon>Natronoglomus</taxon>
    </lineage>
</organism>
<feature type="compositionally biased region" description="Acidic residues" evidence="1">
    <location>
        <begin position="49"/>
        <end position="69"/>
    </location>
</feature>
<evidence type="ECO:0000256" key="1">
    <source>
        <dbReference type="SAM" id="MobiDB-lite"/>
    </source>
</evidence>
<evidence type="ECO:0000313" key="4">
    <source>
        <dbReference type="Proteomes" id="UP001321018"/>
    </source>
</evidence>
<feature type="region of interest" description="Disordered" evidence="1">
    <location>
        <begin position="24"/>
        <end position="70"/>
    </location>
</feature>
<dbReference type="Proteomes" id="UP001321018">
    <property type="component" value="Unassembled WGS sequence"/>
</dbReference>
<dbReference type="EMBL" id="JAOPKA010000011">
    <property type="protein sequence ID" value="MCU4742818.1"/>
    <property type="molecule type" value="Genomic_DNA"/>
</dbReference>
<gene>
    <name evidence="3" type="ORF">OB960_15630</name>
</gene>
<feature type="compositionally biased region" description="Acidic residues" evidence="1">
    <location>
        <begin position="28"/>
        <end position="40"/>
    </location>
</feature>
<dbReference type="PROSITE" id="PS51257">
    <property type="entry name" value="PROKAR_LIPOPROTEIN"/>
    <property type="match status" value="1"/>
</dbReference>
<evidence type="ECO:0000259" key="2">
    <source>
        <dbReference type="Pfam" id="PF14344"/>
    </source>
</evidence>
<dbReference type="InterPro" id="IPR025510">
    <property type="entry name" value="DUF4397"/>
</dbReference>
<dbReference type="AlphaFoldDB" id="A0AAP2Z1F6"/>
<evidence type="ECO:0000313" key="3">
    <source>
        <dbReference type="EMBL" id="MCU4742818.1"/>
    </source>
</evidence>
<accession>A0AAP2Z1F6</accession>
<proteinExistence type="predicted"/>
<protein>
    <submittedName>
        <fullName evidence="3">DUF4397 domain-containing protein</fullName>
    </submittedName>
</protein>
<feature type="domain" description="DUF4397" evidence="2">
    <location>
        <begin position="75"/>
        <end position="191"/>
    </location>
</feature>